<evidence type="ECO:0000313" key="9">
    <source>
        <dbReference type="Proteomes" id="UP000523079"/>
    </source>
</evidence>
<evidence type="ECO:0000256" key="3">
    <source>
        <dbReference type="ARBA" id="ARBA00012754"/>
    </source>
</evidence>
<proteinExistence type="inferred from homology"/>
<dbReference type="Pfam" id="PF22666">
    <property type="entry name" value="Glyco_hydro_2_N2"/>
    <property type="match status" value="1"/>
</dbReference>
<keyword evidence="4 8" id="KW-0378">Hydrolase</keyword>
<organism evidence="8 9">
    <name type="scientific">Microlunatus kandeliicorticis</name>
    <dbReference type="NCBI Taxonomy" id="1759536"/>
    <lineage>
        <taxon>Bacteria</taxon>
        <taxon>Bacillati</taxon>
        <taxon>Actinomycetota</taxon>
        <taxon>Actinomycetes</taxon>
        <taxon>Propionibacteriales</taxon>
        <taxon>Propionibacteriaceae</taxon>
        <taxon>Microlunatus</taxon>
    </lineage>
</organism>
<dbReference type="InterPro" id="IPR017853">
    <property type="entry name" value="GH"/>
</dbReference>
<dbReference type="InterPro" id="IPR006102">
    <property type="entry name" value="Ig-like_GH2"/>
</dbReference>
<sequence>MTASSSVLVRTPLTSAAGVDWYVDADRPDTPVGDRRVPAQVPGELHLDLLRAGLIPEPFDGAHESELAWIGRTDWTFRARFDWTQAQHDAAHRHDLVADGLDTVAVVRLNDAEIGRTANQHRGYRFDVTELLEIGENTLEISFTGPVTAAEQRSEELGERPYTNTHPFNAIRKMASAYGWDWGPDLAGVGIWKELRLESWSTVRLAAVRPLAGLDDTTGVLDVRAELEWEPSATEPVTLRVELGDGDDEVIGTVEVAAGQTAAALVLQAPAVAPWWPRGYGAQPLYPVRVSVADGQVGRDEWQGRVGFRSVTLDTSPDRFGTAFVIAVNGTPVWVRGANWIPDDAFLTRVDADRYRRGVEHAVDAGINLLRVWGGGIVEREDFYDACDEAGILVWQDFLLACAAYSEDEPLWSEFEAEAREAVTRLSAHASLALWNGGNENIWGSVEWGWRPRLNGLSWGDGYYSELFPRIVAELDPRTPYSPGSPYSFAPYHHPNDPRHGCTHLWEVWNALDYRHYRDSVPRFASEFGFQGPPAWSTLTSVVHDQPLDPFGPQMLVHQKAYDGNAKLERGLGDHLPHWGTDADGAVAIDDWHWLTQLNQARAVAFGIEHFRSFAPVNAGAIVWQLNDNWPVISWAAVDGHDHRKPLWYALRRVFADRFATLQPRPEPSSDPRLGFGMAVLGTDRQVGERTLAQDSAERLALVLHNDADTPWAGEALITRQRLADGTAVASAAVPFTLEPRSSRTIMLDPELTRTEHPTDEVLVAEPEGGEVVFGWFDEDPQLALTAPSEAHTVHAEPLAAGEGPGYRVTVTARALVKDLCLFPDRLDPAATVDSGLVTLPAGRSHTFVVRSGAELDPEALTAAPVLRSVNDLVARA</sequence>
<dbReference type="SUPFAM" id="SSF49785">
    <property type="entry name" value="Galactose-binding domain-like"/>
    <property type="match status" value="1"/>
</dbReference>
<dbReference type="SUPFAM" id="SSF51445">
    <property type="entry name" value="(Trans)glycosidases"/>
    <property type="match status" value="1"/>
</dbReference>
<evidence type="ECO:0000256" key="1">
    <source>
        <dbReference type="ARBA" id="ARBA00000829"/>
    </source>
</evidence>
<comment type="similarity">
    <text evidence="2">Belongs to the glycosyl hydrolase 2 family.</text>
</comment>
<evidence type="ECO:0000256" key="4">
    <source>
        <dbReference type="ARBA" id="ARBA00022801"/>
    </source>
</evidence>
<evidence type="ECO:0000313" key="8">
    <source>
        <dbReference type="EMBL" id="MBA8793075.1"/>
    </source>
</evidence>
<dbReference type="PANTHER" id="PTHR43730">
    <property type="entry name" value="BETA-MANNOSIDASE"/>
    <property type="match status" value="1"/>
</dbReference>
<dbReference type="Pfam" id="PF00703">
    <property type="entry name" value="Glyco_hydro_2"/>
    <property type="match status" value="1"/>
</dbReference>
<dbReference type="FunFam" id="3.20.20.80:FF:000050">
    <property type="entry name" value="Beta-mannosidase B"/>
    <property type="match status" value="1"/>
</dbReference>
<comment type="caution">
    <text evidence="8">The sequence shown here is derived from an EMBL/GenBank/DDBJ whole genome shotgun (WGS) entry which is preliminary data.</text>
</comment>
<dbReference type="AlphaFoldDB" id="A0A7W3IPY4"/>
<name>A0A7W3IPY4_9ACTN</name>
<dbReference type="GO" id="GO:0004567">
    <property type="term" value="F:beta-mannosidase activity"/>
    <property type="evidence" value="ECO:0007669"/>
    <property type="project" value="UniProtKB-EC"/>
</dbReference>
<dbReference type="InterPro" id="IPR054593">
    <property type="entry name" value="Beta-mannosidase-like_N2"/>
</dbReference>
<reference evidence="8 9" key="1">
    <citation type="submission" date="2020-07" db="EMBL/GenBank/DDBJ databases">
        <title>Sequencing the genomes of 1000 actinobacteria strains.</title>
        <authorList>
            <person name="Klenk H.-P."/>
        </authorList>
    </citation>
    <scope>NUCLEOTIDE SEQUENCE [LARGE SCALE GENOMIC DNA]</scope>
    <source>
        <strain evidence="8 9">DSM 100723</strain>
    </source>
</reference>
<feature type="domain" description="Glycoside hydrolase family 2 immunoglobulin-like beta-sandwich" evidence="6">
    <location>
        <begin position="214"/>
        <end position="309"/>
    </location>
</feature>
<dbReference type="InterPro" id="IPR013783">
    <property type="entry name" value="Ig-like_fold"/>
</dbReference>
<dbReference type="PANTHER" id="PTHR43730:SF1">
    <property type="entry name" value="BETA-MANNOSIDASE"/>
    <property type="match status" value="1"/>
</dbReference>
<dbReference type="Gene3D" id="2.60.40.10">
    <property type="entry name" value="Immunoglobulins"/>
    <property type="match status" value="1"/>
</dbReference>
<keyword evidence="5 8" id="KW-0326">Glycosidase</keyword>
<comment type="catalytic activity">
    <reaction evidence="1">
        <text>Hydrolysis of terminal, non-reducing beta-D-mannose residues in beta-D-mannosides.</text>
        <dbReference type="EC" id="3.2.1.25"/>
    </reaction>
</comment>
<gene>
    <name evidence="8" type="ORF">FHX74_000669</name>
</gene>
<dbReference type="InterPro" id="IPR036156">
    <property type="entry name" value="Beta-gal/glucu_dom_sf"/>
</dbReference>
<dbReference type="Gene3D" id="3.20.20.80">
    <property type="entry name" value="Glycosidases"/>
    <property type="match status" value="1"/>
</dbReference>
<dbReference type="InterPro" id="IPR050887">
    <property type="entry name" value="Beta-mannosidase_GH2"/>
</dbReference>
<dbReference type="EMBL" id="JACGWT010000001">
    <property type="protein sequence ID" value="MBA8793075.1"/>
    <property type="molecule type" value="Genomic_DNA"/>
</dbReference>
<evidence type="ECO:0000259" key="7">
    <source>
        <dbReference type="Pfam" id="PF22666"/>
    </source>
</evidence>
<dbReference type="SUPFAM" id="SSF49303">
    <property type="entry name" value="beta-Galactosidase/glucuronidase domain"/>
    <property type="match status" value="1"/>
</dbReference>
<protein>
    <recommendedName>
        <fullName evidence="3">beta-mannosidase</fullName>
        <ecNumber evidence="3">3.2.1.25</ecNumber>
    </recommendedName>
</protein>
<evidence type="ECO:0000256" key="2">
    <source>
        <dbReference type="ARBA" id="ARBA00007401"/>
    </source>
</evidence>
<dbReference type="Gene3D" id="2.60.120.260">
    <property type="entry name" value="Galactose-binding domain-like"/>
    <property type="match status" value="1"/>
</dbReference>
<feature type="domain" description="Beta-mannosidase-like galactose-binding" evidence="7">
    <location>
        <begin position="36"/>
        <end position="193"/>
    </location>
</feature>
<evidence type="ECO:0000256" key="5">
    <source>
        <dbReference type="ARBA" id="ARBA00023295"/>
    </source>
</evidence>
<dbReference type="InterPro" id="IPR008979">
    <property type="entry name" value="Galactose-bd-like_sf"/>
</dbReference>
<evidence type="ECO:0000259" key="6">
    <source>
        <dbReference type="Pfam" id="PF00703"/>
    </source>
</evidence>
<dbReference type="RefSeq" id="WP_328823592.1">
    <property type="nucleotide sequence ID" value="NZ_JACGWT010000001.1"/>
</dbReference>
<dbReference type="EC" id="3.2.1.25" evidence="3"/>
<accession>A0A7W3IPY4</accession>
<dbReference type="GO" id="GO:0005975">
    <property type="term" value="P:carbohydrate metabolic process"/>
    <property type="evidence" value="ECO:0007669"/>
    <property type="project" value="InterPro"/>
</dbReference>
<dbReference type="Proteomes" id="UP000523079">
    <property type="component" value="Unassembled WGS sequence"/>
</dbReference>
<dbReference type="GO" id="GO:0006516">
    <property type="term" value="P:glycoprotein catabolic process"/>
    <property type="evidence" value="ECO:0007669"/>
    <property type="project" value="TreeGrafter"/>
</dbReference>
<keyword evidence="9" id="KW-1185">Reference proteome</keyword>